<dbReference type="AlphaFoldDB" id="A0A6G1HET6"/>
<dbReference type="FunFam" id="2.130.10.10:FF:000378">
    <property type="entry name" value="U3 small nucleolar RNA-associated protein 7"/>
    <property type="match status" value="1"/>
</dbReference>
<evidence type="ECO:0000313" key="11">
    <source>
        <dbReference type="EMBL" id="KAF1991448.1"/>
    </source>
</evidence>
<dbReference type="SMART" id="SM01033">
    <property type="entry name" value="BING4CT"/>
    <property type="match status" value="1"/>
</dbReference>
<dbReference type="Gene3D" id="2.130.10.10">
    <property type="entry name" value="YVTN repeat-like/Quinoprotein amine dehydrogenase"/>
    <property type="match status" value="1"/>
</dbReference>
<evidence type="ECO:0000256" key="3">
    <source>
        <dbReference type="ARBA" id="ARBA00022552"/>
    </source>
</evidence>
<keyword evidence="4 8" id="KW-0853">WD repeat</keyword>
<dbReference type="InterPro" id="IPR015943">
    <property type="entry name" value="WD40/YVTN_repeat-like_dom_sf"/>
</dbReference>
<name>A0A6G1HET6_9PEZI</name>
<feature type="domain" description="BING4 C-terminal" evidence="10">
    <location>
        <begin position="388"/>
        <end position="467"/>
    </location>
</feature>
<comment type="subcellular location">
    <subcellularLocation>
        <location evidence="2">Nucleus</location>
        <location evidence="2">Nucleolus</location>
    </subcellularLocation>
</comment>
<dbReference type="EMBL" id="ML977139">
    <property type="protein sequence ID" value="KAF1991448.1"/>
    <property type="molecule type" value="Genomic_DNA"/>
</dbReference>
<evidence type="ECO:0000256" key="1">
    <source>
        <dbReference type="ARBA" id="ARBA00004099"/>
    </source>
</evidence>
<evidence type="ECO:0000256" key="4">
    <source>
        <dbReference type="ARBA" id="ARBA00022574"/>
    </source>
</evidence>
<dbReference type="PROSITE" id="PS50082">
    <property type="entry name" value="WD_REPEATS_2"/>
    <property type="match status" value="1"/>
</dbReference>
<feature type="region of interest" description="Disordered" evidence="9">
    <location>
        <begin position="1"/>
        <end position="43"/>
    </location>
</feature>
<dbReference type="OrthoDB" id="10251154at2759"/>
<dbReference type="PANTHER" id="PTHR14085:SF3">
    <property type="entry name" value="WD REPEAT-CONTAINING PROTEIN 46"/>
    <property type="match status" value="1"/>
</dbReference>
<dbReference type="InterPro" id="IPR001680">
    <property type="entry name" value="WD40_rpt"/>
</dbReference>
<sequence length="567" mass="64515">MPSQTRTRERPRKRQKVAADATPDTDTALTTRPKNQQHLSAEAAELARHTSEARKQYGRGARVAVKSIKDKKQRGNLQRLEEKYKNAALRAKESEILLEHEAGFLEAESALERTYKVRQRDIKENVGVQTARKGFELRLERGPYRCDYSRNGRDLLLAGRKGHVACVLDWRSGEKSTELQLGETVRDVKWLNNDQRFAVAQKEHVFIYSNDGVELHQLRDHKEARYLEYLPYHFLLASVGNAGWLKYTDTSTGQNIFEASTHLGTPTAFGHNPWNAITHVGHQNGQVTLWSPNSTEPLIKIKAHRGPLRSMAVDREGRYMVSAGDDLTMKVWDIRMYKDLQTYHLPRPGASVAISDRNLVSVGWNTHTDIWRGLFDKNLAEQTRAKMPYMEWGGEGQIVENVRWCPLDDVLGIGHDKGFNSIIVPGAGEANFDALELNPYENRKQRQEAEVKALLDKLQPGTISLNPNFIGRLDLASHEQRMREKDLDAPKEKPGEKIKALEKRGGTGRTGKLRSYLRKKGKRNIVDADVVRAREVREAKKKRVLERVEKQRVEYGPALARFTGKGP</sequence>
<dbReference type="Pfam" id="PF00400">
    <property type="entry name" value="WD40"/>
    <property type="match status" value="1"/>
</dbReference>
<evidence type="ECO:0000256" key="9">
    <source>
        <dbReference type="SAM" id="MobiDB-lite"/>
    </source>
</evidence>
<dbReference type="SUPFAM" id="SSF50978">
    <property type="entry name" value="WD40 repeat-like"/>
    <property type="match status" value="1"/>
</dbReference>
<reference evidence="11" key="1">
    <citation type="journal article" date="2020" name="Stud. Mycol.">
        <title>101 Dothideomycetes genomes: a test case for predicting lifestyles and emergence of pathogens.</title>
        <authorList>
            <person name="Haridas S."/>
            <person name="Albert R."/>
            <person name="Binder M."/>
            <person name="Bloem J."/>
            <person name="Labutti K."/>
            <person name="Salamov A."/>
            <person name="Andreopoulos B."/>
            <person name="Baker S."/>
            <person name="Barry K."/>
            <person name="Bills G."/>
            <person name="Bluhm B."/>
            <person name="Cannon C."/>
            <person name="Castanera R."/>
            <person name="Culley D."/>
            <person name="Daum C."/>
            <person name="Ezra D."/>
            <person name="Gonzalez J."/>
            <person name="Henrissat B."/>
            <person name="Kuo A."/>
            <person name="Liang C."/>
            <person name="Lipzen A."/>
            <person name="Lutzoni F."/>
            <person name="Magnuson J."/>
            <person name="Mondo S."/>
            <person name="Nolan M."/>
            <person name="Ohm R."/>
            <person name="Pangilinan J."/>
            <person name="Park H.-J."/>
            <person name="Ramirez L."/>
            <person name="Alfaro M."/>
            <person name="Sun H."/>
            <person name="Tritt A."/>
            <person name="Yoshinaga Y."/>
            <person name="Zwiers L.-H."/>
            <person name="Turgeon B."/>
            <person name="Goodwin S."/>
            <person name="Spatafora J."/>
            <person name="Crous P."/>
            <person name="Grigoriev I."/>
        </authorList>
    </citation>
    <scope>NUCLEOTIDE SEQUENCE</scope>
    <source>
        <strain evidence="11">CBS 113979</strain>
    </source>
</reference>
<evidence type="ECO:0000259" key="10">
    <source>
        <dbReference type="SMART" id="SM01033"/>
    </source>
</evidence>
<dbReference type="SMART" id="SM00320">
    <property type="entry name" value="WD40"/>
    <property type="match status" value="3"/>
</dbReference>
<dbReference type="PANTHER" id="PTHR14085">
    <property type="entry name" value="WD-REPEAT PROTEIN BING4"/>
    <property type="match status" value="1"/>
</dbReference>
<protein>
    <recommendedName>
        <fullName evidence="7">U three protein 7</fullName>
    </recommendedName>
</protein>
<evidence type="ECO:0000313" key="12">
    <source>
        <dbReference type="Proteomes" id="UP000800041"/>
    </source>
</evidence>
<comment type="function">
    <text evidence="1">Involved in nucleolar processing of pre-18S ribosomal RNA.</text>
</comment>
<dbReference type="InterPro" id="IPR019775">
    <property type="entry name" value="WD40_repeat_CS"/>
</dbReference>
<evidence type="ECO:0000256" key="2">
    <source>
        <dbReference type="ARBA" id="ARBA00004604"/>
    </source>
</evidence>
<keyword evidence="3" id="KW-0698">rRNA processing</keyword>
<gene>
    <name evidence="11" type="ORF">K402DRAFT_346127</name>
</gene>
<feature type="repeat" description="WD" evidence="8">
    <location>
        <begin position="301"/>
        <end position="342"/>
    </location>
</feature>
<evidence type="ECO:0000256" key="7">
    <source>
        <dbReference type="ARBA" id="ARBA00076453"/>
    </source>
</evidence>
<keyword evidence="6" id="KW-0539">Nucleus</keyword>
<dbReference type="InterPro" id="IPR012952">
    <property type="entry name" value="BING4_C_dom"/>
</dbReference>
<dbReference type="PROSITE" id="PS50294">
    <property type="entry name" value="WD_REPEATS_REGION"/>
    <property type="match status" value="1"/>
</dbReference>
<evidence type="ECO:0000256" key="5">
    <source>
        <dbReference type="ARBA" id="ARBA00022737"/>
    </source>
</evidence>
<keyword evidence="5" id="KW-0677">Repeat</keyword>
<dbReference type="Pfam" id="PF08149">
    <property type="entry name" value="BING4CT"/>
    <property type="match status" value="1"/>
</dbReference>
<dbReference type="PROSITE" id="PS00678">
    <property type="entry name" value="WD_REPEATS_1"/>
    <property type="match status" value="1"/>
</dbReference>
<keyword evidence="12" id="KW-1185">Reference proteome</keyword>
<evidence type="ECO:0000256" key="6">
    <source>
        <dbReference type="ARBA" id="ARBA00023242"/>
    </source>
</evidence>
<dbReference type="GO" id="GO:0000462">
    <property type="term" value="P:maturation of SSU-rRNA from tricistronic rRNA transcript (SSU-rRNA, 5.8S rRNA, LSU-rRNA)"/>
    <property type="evidence" value="ECO:0007669"/>
    <property type="project" value="TreeGrafter"/>
</dbReference>
<dbReference type="Proteomes" id="UP000800041">
    <property type="component" value="Unassembled WGS sequence"/>
</dbReference>
<accession>A0A6G1HET6</accession>
<dbReference type="InterPro" id="IPR040315">
    <property type="entry name" value="WDR46/Utp7"/>
</dbReference>
<dbReference type="GO" id="GO:0032040">
    <property type="term" value="C:small-subunit processome"/>
    <property type="evidence" value="ECO:0007669"/>
    <property type="project" value="TreeGrafter"/>
</dbReference>
<organism evidence="11 12">
    <name type="scientific">Aulographum hederae CBS 113979</name>
    <dbReference type="NCBI Taxonomy" id="1176131"/>
    <lineage>
        <taxon>Eukaryota</taxon>
        <taxon>Fungi</taxon>
        <taxon>Dikarya</taxon>
        <taxon>Ascomycota</taxon>
        <taxon>Pezizomycotina</taxon>
        <taxon>Dothideomycetes</taxon>
        <taxon>Pleosporomycetidae</taxon>
        <taxon>Aulographales</taxon>
        <taxon>Aulographaceae</taxon>
    </lineage>
</organism>
<dbReference type="GO" id="GO:0030686">
    <property type="term" value="C:90S preribosome"/>
    <property type="evidence" value="ECO:0007669"/>
    <property type="project" value="TreeGrafter"/>
</dbReference>
<feature type="compositionally biased region" description="Low complexity" evidence="9">
    <location>
        <begin position="18"/>
        <end position="31"/>
    </location>
</feature>
<dbReference type="InterPro" id="IPR036322">
    <property type="entry name" value="WD40_repeat_dom_sf"/>
</dbReference>
<proteinExistence type="predicted"/>
<evidence type="ECO:0000256" key="8">
    <source>
        <dbReference type="PROSITE-ProRule" id="PRU00221"/>
    </source>
</evidence>